<accession>A0A9Q0S7A7</accession>
<dbReference type="Proteomes" id="UP001151699">
    <property type="component" value="Chromosome A"/>
</dbReference>
<proteinExistence type="predicted"/>
<evidence type="ECO:0000313" key="1">
    <source>
        <dbReference type="EMBL" id="KAJ6647964.1"/>
    </source>
</evidence>
<organism evidence="1 2">
    <name type="scientific">Pseudolycoriella hygida</name>
    <dbReference type="NCBI Taxonomy" id="35572"/>
    <lineage>
        <taxon>Eukaryota</taxon>
        <taxon>Metazoa</taxon>
        <taxon>Ecdysozoa</taxon>
        <taxon>Arthropoda</taxon>
        <taxon>Hexapoda</taxon>
        <taxon>Insecta</taxon>
        <taxon>Pterygota</taxon>
        <taxon>Neoptera</taxon>
        <taxon>Endopterygota</taxon>
        <taxon>Diptera</taxon>
        <taxon>Nematocera</taxon>
        <taxon>Sciaroidea</taxon>
        <taxon>Sciaridae</taxon>
        <taxon>Pseudolycoriella</taxon>
    </lineage>
</organism>
<evidence type="ECO:0000313" key="2">
    <source>
        <dbReference type="Proteomes" id="UP001151699"/>
    </source>
</evidence>
<protein>
    <submittedName>
        <fullName evidence="1">Uncharacterized protein</fullName>
    </submittedName>
</protein>
<reference evidence="1" key="1">
    <citation type="submission" date="2022-07" db="EMBL/GenBank/DDBJ databases">
        <authorList>
            <person name="Trinca V."/>
            <person name="Uliana J.V.C."/>
            <person name="Torres T.T."/>
            <person name="Ward R.J."/>
            <person name="Monesi N."/>
        </authorList>
    </citation>
    <scope>NUCLEOTIDE SEQUENCE</scope>
    <source>
        <strain evidence="1">HSMRA1968</strain>
        <tissue evidence="1">Whole embryos</tissue>
    </source>
</reference>
<comment type="caution">
    <text evidence="1">The sequence shown here is derived from an EMBL/GenBank/DDBJ whole genome shotgun (WGS) entry which is preliminary data.</text>
</comment>
<name>A0A9Q0S7A7_9DIPT</name>
<dbReference type="AlphaFoldDB" id="A0A9Q0S7A7"/>
<feature type="non-terminal residue" evidence="1">
    <location>
        <position position="158"/>
    </location>
</feature>
<gene>
    <name evidence="1" type="ORF">Bhyg_03189</name>
</gene>
<keyword evidence="2" id="KW-1185">Reference proteome</keyword>
<sequence length="158" mass="18498">TASRYNFNKIELIGADTPILVDGWVDVDQRKFGNDLQVTFGNTNGRILGNFERRENYVDFDFGLTSNFHELANGKFAFNLDFDRDKYFSNKYVVVFGKDLNSQRNRIEFYHRYDYVLNENRTLSSLKIAQKFDAPVVPVNYNFNGDFNKNLVKYDLTV</sequence>
<dbReference type="EMBL" id="WJQU01000001">
    <property type="protein sequence ID" value="KAJ6647964.1"/>
    <property type="molecule type" value="Genomic_DNA"/>
</dbReference>
<feature type="non-terminal residue" evidence="1">
    <location>
        <position position="1"/>
    </location>
</feature>